<evidence type="ECO:0000256" key="5">
    <source>
        <dbReference type="ARBA" id="ARBA00022776"/>
    </source>
</evidence>
<comment type="subcellular location">
    <subcellularLocation>
        <location evidence="1">Nucleus</location>
    </subcellularLocation>
</comment>
<name>A0ABR3QFG5_9TREE</name>
<dbReference type="SUPFAM" id="SSF75704">
    <property type="entry name" value="Mitotic arrest deficient-like 1, Mad1"/>
    <property type="match status" value="1"/>
</dbReference>
<dbReference type="Pfam" id="PF05557">
    <property type="entry name" value="MAD"/>
    <property type="match status" value="1"/>
</dbReference>
<keyword evidence="8" id="KW-0175">Coiled coil</keyword>
<dbReference type="GO" id="GO:0032259">
    <property type="term" value="P:methylation"/>
    <property type="evidence" value="ECO:0007669"/>
    <property type="project" value="UniProtKB-KW"/>
</dbReference>
<dbReference type="EMBL" id="JBBXJM010000001">
    <property type="protein sequence ID" value="KAL1413439.1"/>
    <property type="molecule type" value="Genomic_DNA"/>
</dbReference>
<comment type="similarity">
    <text evidence="2">Belongs to the MAD1 family.</text>
</comment>
<feature type="coiled-coil region" evidence="8">
    <location>
        <begin position="69"/>
        <end position="96"/>
    </location>
</feature>
<keyword evidence="7" id="KW-0131">Cell cycle</keyword>
<dbReference type="Gene3D" id="3.30.457.60">
    <property type="match status" value="1"/>
</dbReference>
<evidence type="ECO:0000256" key="7">
    <source>
        <dbReference type="ARBA" id="ARBA00023306"/>
    </source>
</evidence>
<dbReference type="PANTHER" id="PTHR23168:SF0">
    <property type="entry name" value="MITOTIC SPINDLE ASSEMBLY CHECKPOINT PROTEIN MAD1"/>
    <property type="match status" value="1"/>
</dbReference>
<keyword evidence="6" id="KW-0539">Nucleus</keyword>
<sequence length="697" mass="78403">MERPTPGSSRIPTTLRSGVTRTPSTLRTPTASSLGKRAATEAGLGEDPLVARKALSASKARETTLERRILELQRSLQQRTEELEETRSLNERLKTERHILLEGETKEKNEGEKREKAWESERKQAIAKIGELRRARNTLGAELEEVNHQHQSLTARYHTLSTSSKDEISLLENRVKDVERERDELRQWQRRAEALSIQLEEEKRKAQDGARRQEDATADRKGDEVVRGELRRQSQNLVSLQHAHDSLQSEIVDLRRWKKEADANDRVSKDTERALRDEVRSLHEQLERARREVDSLTQTFPSDQATSEDAATLQHRLSALSALHAETEAKLTAKTKEGDDLHARLAAVARDSQSANLALGKRAEEAERELRWAKEGRRRAEVQENLAKNELQSYIELSNQAPASSSGSGDNAARVTQLESLLKSYKSQLEGLARDTRDVEDRVSRGAGLVKLSELEDARETISKHEAAATELQQTIDQLTEANTKLDAEVASLMQRVASGEYNPSRERLLELRNNPAAKVHAVRTEQLETLKAENTALLGRLASLDNEAAGADAASRGLVPRESFDRLVKEKTDQEAAHEKRLLRLKEIFGLKSREFLEAVYSLLGWRIRFDESGADIRLTSMYAPKGRMGLTLKFTSHEGHFGTMQMTGGMARGLEEARDFWVTERQSIPGFLAQVTTEMFEKTTIGRAAGYVGLE</sequence>
<comment type="caution">
    <text evidence="10">The sequence shown here is derived from an EMBL/GenBank/DDBJ whole genome shotgun (WGS) entry which is preliminary data.</text>
</comment>
<keyword evidence="10" id="KW-0808">Transferase</keyword>
<evidence type="ECO:0000256" key="6">
    <source>
        <dbReference type="ARBA" id="ARBA00023242"/>
    </source>
</evidence>
<dbReference type="GeneID" id="95982249"/>
<dbReference type="InterPro" id="IPR008672">
    <property type="entry name" value="Mad1"/>
</dbReference>
<evidence type="ECO:0000256" key="4">
    <source>
        <dbReference type="ARBA" id="ARBA00022618"/>
    </source>
</evidence>
<evidence type="ECO:0000313" key="11">
    <source>
        <dbReference type="Proteomes" id="UP001565368"/>
    </source>
</evidence>
<dbReference type="PANTHER" id="PTHR23168">
    <property type="entry name" value="MITOTIC SPINDLE ASSEMBLY CHECKPOINT PROTEIN MAD1 MITOTIC ARREST DEFICIENT-LIKE PROTEIN 1"/>
    <property type="match status" value="1"/>
</dbReference>
<evidence type="ECO:0000256" key="9">
    <source>
        <dbReference type="SAM" id="MobiDB-lite"/>
    </source>
</evidence>
<gene>
    <name evidence="10" type="primary">MAD1</name>
    <name evidence="10" type="ORF">Q8F55_001206</name>
</gene>
<dbReference type="GO" id="GO:0018423">
    <property type="term" value="F:protein C-terminal leucine carboxyl O-methyltransferase activity"/>
    <property type="evidence" value="ECO:0007669"/>
    <property type="project" value="UniProtKB-EC"/>
</dbReference>
<evidence type="ECO:0000256" key="8">
    <source>
        <dbReference type="SAM" id="Coils"/>
    </source>
</evidence>
<evidence type="ECO:0000256" key="3">
    <source>
        <dbReference type="ARBA" id="ARBA00022019"/>
    </source>
</evidence>
<keyword evidence="10" id="KW-0489">Methyltransferase</keyword>
<evidence type="ECO:0000313" key="10">
    <source>
        <dbReference type="EMBL" id="KAL1413439.1"/>
    </source>
</evidence>
<feature type="coiled-coil region" evidence="8">
    <location>
        <begin position="415"/>
        <end position="496"/>
    </location>
</feature>
<evidence type="ECO:0000256" key="2">
    <source>
        <dbReference type="ARBA" id="ARBA00008029"/>
    </source>
</evidence>
<keyword evidence="5" id="KW-0498">Mitosis</keyword>
<organism evidence="10 11">
    <name type="scientific">Vanrija albida</name>
    <dbReference type="NCBI Taxonomy" id="181172"/>
    <lineage>
        <taxon>Eukaryota</taxon>
        <taxon>Fungi</taxon>
        <taxon>Dikarya</taxon>
        <taxon>Basidiomycota</taxon>
        <taxon>Agaricomycotina</taxon>
        <taxon>Tremellomycetes</taxon>
        <taxon>Trichosporonales</taxon>
        <taxon>Trichosporonaceae</taxon>
        <taxon>Vanrija</taxon>
    </lineage>
</organism>
<feature type="region of interest" description="Disordered" evidence="9">
    <location>
        <begin position="1"/>
        <end position="63"/>
    </location>
</feature>
<keyword evidence="4" id="KW-0132">Cell division</keyword>
<dbReference type="Proteomes" id="UP001565368">
    <property type="component" value="Unassembled WGS sequence"/>
</dbReference>
<evidence type="ECO:0000256" key="1">
    <source>
        <dbReference type="ARBA" id="ARBA00004123"/>
    </source>
</evidence>
<dbReference type="RefSeq" id="XP_069213383.1">
    <property type="nucleotide sequence ID" value="XM_069349839.1"/>
</dbReference>
<feature type="compositionally biased region" description="Polar residues" evidence="9">
    <location>
        <begin position="1"/>
        <end position="33"/>
    </location>
</feature>
<accession>A0ABR3QFG5</accession>
<proteinExistence type="inferred from homology"/>
<protein>
    <recommendedName>
        <fullName evidence="3">Spindle assembly checkpoint component MAD1</fullName>
    </recommendedName>
</protein>
<dbReference type="Gene3D" id="6.10.250.90">
    <property type="match status" value="1"/>
</dbReference>
<feature type="region of interest" description="Disordered" evidence="9">
    <location>
        <begin position="202"/>
        <end position="228"/>
    </location>
</feature>
<reference evidence="10 11" key="1">
    <citation type="submission" date="2023-08" db="EMBL/GenBank/DDBJ databases">
        <title>Annotated Genome Sequence of Vanrija albida AlHP1.</title>
        <authorList>
            <person name="Herzog R."/>
        </authorList>
    </citation>
    <scope>NUCLEOTIDE SEQUENCE [LARGE SCALE GENOMIC DNA]</scope>
    <source>
        <strain evidence="10 11">AlHP1</strain>
    </source>
</reference>
<keyword evidence="11" id="KW-1185">Reference proteome</keyword>